<feature type="chain" id="PRO_5028981388" evidence="3">
    <location>
        <begin position="24"/>
        <end position="537"/>
    </location>
</feature>
<dbReference type="Proteomes" id="UP000366872">
    <property type="component" value="Unassembled WGS sequence"/>
</dbReference>
<reference evidence="5 6" key="1">
    <citation type="submission" date="2019-04" db="EMBL/GenBank/DDBJ databases">
        <authorList>
            <person name="Van Vliet M D."/>
        </authorList>
    </citation>
    <scope>NUCLEOTIDE SEQUENCE [LARGE SCALE GENOMIC DNA]</scope>
    <source>
        <strain evidence="5 6">F1</strain>
    </source>
</reference>
<gene>
    <name evidence="5" type="primary">atsA_112</name>
    <name evidence="5" type="ORF">PDESU_01984</name>
</gene>
<feature type="domain" description="N-sulphoglucosamine sulphohydrolase C-terminal" evidence="4">
    <location>
        <begin position="375"/>
        <end position="531"/>
    </location>
</feature>
<keyword evidence="3" id="KW-0732">Signal</keyword>
<dbReference type="Pfam" id="PF16347">
    <property type="entry name" value="SGSH_C"/>
    <property type="match status" value="1"/>
</dbReference>
<dbReference type="InterPro" id="IPR032506">
    <property type="entry name" value="SGSH_C"/>
</dbReference>
<dbReference type="InterPro" id="IPR024607">
    <property type="entry name" value="Sulfatase_CS"/>
</dbReference>
<keyword evidence="6" id="KW-1185">Reference proteome</keyword>
<organism evidence="5 6">
    <name type="scientific">Pontiella desulfatans</name>
    <dbReference type="NCBI Taxonomy" id="2750659"/>
    <lineage>
        <taxon>Bacteria</taxon>
        <taxon>Pseudomonadati</taxon>
        <taxon>Kiritimatiellota</taxon>
        <taxon>Kiritimatiellia</taxon>
        <taxon>Kiritimatiellales</taxon>
        <taxon>Pontiellaceae</taxon>
        <taxon>Pontiella</taxon>
    </lineage>
</organism>
<dbReference type="CDD" id="cd16031">
    <property type="entry name" value="G6S_like"/>
    <property type="match status" value="1"/>
</dbReference>
<dbReference type="PROSITE" id="PS00523">
    <property type="entry name" value="SULFATASE_1"/>
    <property type="match status" value="1"/>
</dbReference>
<comment type="similarity">
    <text evidence="1">Belongs to the sulfatase family.</text>
</comment>
<evidence type="ECO:0000259" key="4">
    <source>
        <dbReference type="Pfam" id="PF16347"/>
    </source>
</evidence>
<accession>A0A6C2U0M5</accession>
<evidence type="ECO:0000313" key="6">
    <source>
        <dbReference type="Proteomes" id="UP000366872"/>
    </source>
</evidence>
<evidence type="ECO:0000313" key="5">
    <source>
        <dbReference type="EMBL" id="VGO13427.1"/>
    </source>
</evidence>
<protein>
    <submittedName>
        <fullName evidence="5">Arylsulfatase</fullName>
    </submittedName>
</protein>
<dbReference type="Gene3D" id="3.40.720.10">
    <property type="entry name" value="Alkaline Phosphatase, subunit A"/>
    <property type="match status" value="2"/>
</dbReference>
<name>A0A6C2U0M5_PONDE</name>
<dbReference type="SUPFAM" id="SSF53649">
    <property type="entry name" value="Alkaline phosphatase-like"/>
    <property type="match status" value="1"/>
</dbReference>
<dbReference type="PANTHER" id="PTHR43108:SF6">
    <property type="entry name" value="N-SULPHOGLUCOSAMINE SULPHOHYDROLASE"/>
    <property type="match status" value="1"/>
</dbReference>
<dbReference type="AlphaFoldDB" id="A0A6C2U0M5"/>
<evidence type="ECO:0000256" key="3">
    <source>
        <dbReference type="SAM" id="SignalP"/>
    </source>
</evidence>
<feature type="signal peptide" evidence="3">
    <location>
        <begin position="1"/>
        <end position="23"/>
    </location>
</feature>
<proteinExistence type="inferred from homology"/>
<dbReference type="EMBL" id="CAAHFG010000001">
    <property type="protein sequence ID" value="VGO13427.1"/>
    <property type="molecule type" value="Genomic_DNA"/>
</dbReference>
<evidence type="ECO:0000256" key="1">
    <source>
        <dbReference type="ARBA" id="ARBA00008779"/>
    </source>
</evidence>
<dbReference type="RefSeq" id="WP_168442129.1">
    <property type="nucleotide sequence ID" value="NZ_CAAHFG010000001.1"/>
</dbReference>
<dbReference type="PANTHER" id="PTHR43108">
    <property type="entry name" value="N-ACETYLGLUCOSAMINE-6-SULFATASE FAMILY MEMBER"/>
    <property type="match status" value="1"/>
</dbReference>
<dbReference type="InterPro" id="IPR017850">
    <property type="entry name" value="Alkaline_phosphatase_core_sf"/>
</dbReference>
<evidence type="ECO:0000256" key="2">
    <source>
        <dbReference type="ARBA" id="ARBA00022801"/>
    </source>
</evidence>
<dbReference type="GO" id="GO:0016787">
    <property type="term" value="F:hydrolase activity"/>
    <property type="evidence" value="ECO:0007669"/>
    <property type="project" value="UniProtKB-KW"/>
</dbReference>
<sequence length="537" mass="61788">MLKKVILRTIVLWGAGAAMALQAAPENRPNIVWIFSDDHSIQTIGAYGGRLQKLNPTPNLDRIAKEGMLFDRCYVGNSICAPSRATLLTGKHSHLHGKIDNQGGFNHNQQQFQKILQKNGYQTAMIGKIHLNGKMQGFDHWEVLPGQGDYYQPSFISDKGRYTEEGYVTDIITDKALKWLDSGRDKDKPFMVMIHHKAAHRSWMPASRHVGMYENLFIPEPDSLFDDYATRGVAAHSATMTIRDEMRLESDLKLYTPKSWEKYEAEKKKMIAAGKPFPPAGGWEFGAYFRMTPEQRKVWDDAREASNQKILAKGEAWLKTPEGVKWRYQRYMKDYLGCIASLDENIGRVLDYLAESGLDKNTIVMYSSDQGFYMGEHGWFDKRFMYEESFRTPLIAYWPGHIKPGSVNTDLVQNIDFAETFLDLAGAPVPDDMQGRSLVPLLEGKTPKDWRESLYYHYYEYPAIHNVRRHEGVFNGRFKLIRFYGKGVPNGEEWELFDIEKDPEEMNSVYGNPEYAAKIAELKKELLRLREVYEVPE</sequence>
<keyword evidence="2" id="KW-0378">Hydrolase</keyword>